<evidence type="ECO:0000256" key="7">
    <source>
        <dbReference type="PROSITE-ProRule" id="PRU00124"/>
    </source>
</evidence>
<dbReference type="PANTHER" id="PTHR24270">
    <property type="entry name" value="LOW-DENSITY LIPOPROTEIN RECEPTOR-RELATED"/>
    <property type="match status" value="1"/>
</dbReference>
<dbReference type="GO" id="GO:0005886">
    <property type="term" value="C:plasma membrane"/>
    <property type="evidence" value="ECO:0007669"/>
    <property type="project" value="TreeGrafter"/>
</dbReference>
<dbReference type="PRINTS" id="PR00261">
    <property type="entry name" value="LDLRECEPTOR"/>
</dbReference>
<dbReference type="SUPFAM" id="SSF57424">
    <property type="entry name" value="LDL receptor-like module"/>
    <property type="match status" value="2"/>
</dbReference>
<comment type="subcellular location">
    <subcellularLocation>
        <location evidence="1">Membrane</location>
        <topology evidence="1">Single-pass membrane protein</topology>
    </subcellularLocation>
</comment>
<evidence type="ECO:0000256" key="5">
    <source>
        <dbReference type="ARBA" id="ARBA00023136"/>
    </source>
</evidence>
<evidence type="ECO:0000256" key="1">
    <source>
        <dbReference type="ARBA" id="ARBA00004167"/>
    </source>
</evidence>
<name>A0A0C2MXM2_THEKT</name>
<dbReference type="EMBL" id="JWZT01003547">
    <property type="protein sequence ID" value="KII66382.1"/>
    <property type="molecule type" value="Genomic_DNA"/>
</dbReference>
<gene>
    <name evidence="8" type="ORF">RF11_13616</name>
</gene>
<comment type="caution">
    <text evidence="7">Lacks conserved residue(s) required for the propagation of feature annotation.</text>
</comment>
<dbReference type="CDD" id="cd00112">
    <property type="entry name" value="LDLa"/>
    <property type="match status" value="2"/>
</dbReference>
<keyword evidence="2" id="KW-0812">Transmembrane</keyword>
<dbReference type="Proteomes" id="UP000031668">
    <property type="component" value="Unassembled WGS sequence"/>
</dbReference>
<reference evidence="8 9" key="1">
    <citation type="journal article" date="2014" name="Genome Biol. Evol.">
        <title>The genome of the myxosporean Thelohanellus kitauei shows adaptations to nutrient acquisition within its fish host.</title>
        <authorList>
            <person name="Yang Y."/>
            <person name="Xiong J."/>
            <person name="Zhou Z."/>
            <person name="Huo F."/>
            <person name="Miao W."/>
            <person name="Ran C."/>
            <person name="Liu Y."/>
            <person name="Zhang J."/>
            <person name="Feng J."/>
            <person name="Wang M."/>
            <person name="Wang M."/>
            <person name="Wang L."/>
            <person name="Yao B."/>
        </authorList>
    </citation>
    <scope>NUCLEOTIDE SEQUENCE [LARGE SCALE GENOMIC DNA]</scope>
    <source>
        <strain evidence="8">Wuqing</strain>
    </source>
</reference>
<dbReference type="Pfam" id="PF00057">
    <property type="entry name" value="Ldl_recept_a"/>
    <property type="match status" value="1"/>
</dbReference>
<dbReference type="SMART" id="SM00192">
    <property type="entry name" value="LDLa"/>
    <property type="match status" value="2"/>
</dbReference>
<dbReference type="AlphaFoldDB" id="A0A0C2MXM2"/>
<keyword evidence="9" id="KW-1185">Reference proteome</keyword>
<evidence type="ECO:0000256" key="6">
    <source>
        <dbReference type="ARBA" id="ARBA00023157"/>
    </source>
</evidence>
<feature type="disulfide bond" evidence="7">
    <location>
        <begin position="58"/>
        <end position="76"/>
    </location>
</feature>
<evidence type="ECO:0000256" key="4">
    <source>
        <dbReference type="ARBA" id="ARBA00022989"/>
    </source>
</evidence>
<dbReference type="Gene3D" id="4.10.400.10">
    <property type="entry name" value="Low-density Lipoprotein Receptor"/>
    <property type="match status" value="2"/>
</dbReference>
<proteinExistence type="predicted"/>
<dbReference type="GO" id="GO:0016192">
    <property type="term" value="P:vesicle-mediated transport"/>
    <property type="evidence" value="ECO:0007669"/>
    <property type="project" value="UniProtKB-ARBA"/>
</dbReference>
<protein>
    <submittedName>
        <fullName evidence="8">SCO-spondin</fullName>
    </submittedName>
</protein>
<dbReference type="InterPro" id="IPR036055">
    <property type="entry name" value="LDL_receptor-like_sf"/>
</dbReference>
<dbReference type="InterPro" id="IPR002172">
    <property type="entry name" value="LDrepeatLR_classA_rpt"/>
</dbReference>
<dbReference type="PROSITE" id="PS50068">
    <property type="entry name" value="LDLRA_2"/>
    <property type="match status" value="2"/>
</dbReference>
<evidence type="ECO:0000256" key="2">
    <source>
        <dbReference type="ARBA" id="ARBA00022692"/>
    </source>
</evidence>
<keyword evidence="4" id="KW-1133">Transmembrane helix</keyword>
<evidence type="ECO:0000313" key="8">
    <source>
        <dbReference type="EMBL" id="KII66382.1"/>
    </source>
</evidence>
<evidence type="ECO:0000313" key="9">
    <source>
        <dbReference type="Proteomes" id="UP000031668"/>
    </source>
</evidence>
<keyword evidence="5" id="KW-0472">Membrane</keyword>
<dbReference type="OrthoDB" id="5987602at2759"/>
<accession>A0A0C2MXM2</accession>
<keyword evidence="3" id="KW-0677">Repeat</keyword>
<organism evidence="8 9">
    <name type="scientific">Thelohanellus kitauei</name>
    <name type="common">Myxosporean</name>
    <dbReference type="NCBI Taxonomy" id="669202"/>
    <lineage>
        <taxon>Eukaryota</taxon>
        <taxon>Metazoa</taxon>
        <taxon>Cnidaria</taxon>
        <taxon>Myxozoa</taxon>
        <taxon>Myxosporea</taxon>
        <taxon>Bivalvulida</taxon>
        <taxon>Platysporina</taxon>
        <taxon>Myxobolidae</taxon>
        <taxon>Thelohanellus</taxon>
    </lineage>
</organism>
<sequence>MKGFRKLCPIIKPISCPDGEGCYDVSDVCDGFKDCLDGADEKLCNGSISSVDNEMFMCDNGQQIKVSKVCDGVSDCEDDSDELNLCDFDNYLLDVDLKLKDGGVVSFNWTYYDSSSYYKVEIHSMNKKIQVIRKHVQNNTLDVDGHFECERYALVVKSRGLVIRYLQYIYIPNQKAFTPHSLRYDRGSGILSWKAYIPKCISLVFYVIDYKHRSNVIEDQNYFTEILRNIIILN</sequence>
<keyword evidence="6 7" id="KW-1015">Disulfide bond</keyword>
<evidence type="ECO:0000256" key="3">
    <source>
        <dbReference type="ARBA" id="ARBA00022737"/>
    </source>
</evidence>
<feature type="disulfide bond" evidence="7">
    <location>
        <begin position="29"/>
        <end position="44"/>
    </location>
</feature>
<comment type="caution">
    <text evidence="8">The sequence shown here is derived from an EMBL/GenBank/DDBJ whole genome shotgun (WGS) entry which is preliminary data.</text>
</comment>
<dbReference type="InterPro" id="IPR050685">
    <property type="entry name" value="LDLR"/>
</dbReference>